<reference evidence="2 3" key="1">
    <citation type="journal article" date="2018" name="PLoS Genet.">
        <title>Population sequencing reveals clonal diversity and ancestral inbreeding in the grapevine cultivar Chardonnay.</title>
        <authorList>
            <person name="Roach M.J."/>
            <person name="Johnson D.L."/>
            <person name="Bohlmann J."/>
            <person name="van Vuuren H.J."/>
            <person name="Jones S.J."/>
            <person name="Pretorius I.S."/>
            <person name="Schmidt S.A."/>
            <person name="Borneman A.R."/>
        </authorList>
    </citation>
    <scope>NUCLEOTIDE SEQUENCE [LARGE SCALE GENOMIC DNA]</scope>
    <source>
        <strain evidence="3">cv. Chardonnay</strain>
        <tissue evidence="2">Leaf</tissue>
    </source>
</reference>
<proteinExistence type="predicted"/>
<name>A0A438F5W6_VITVI</name>
<dbReference type="EMBL" id="QGNW01001116">
    <property type="protein sequence ID" value="RVW55419.1"/>
    <property type="molecule type" value="Genomic_DNA"/>
</dbReference>
<dbReference type="AlphaFoldDB" id="A0A438F5W6"/>
<evidence type="ECO:0000256" key="1">
    <source>
        <dbReference type="SAM" id="Phobius"/>
    </source>
</evidence>
<evidence type="ECO:0000313" key="2">
    <source>
        <dbReference type="EMBL" id="RVW55419.1"/>
    </source>
</evidence>
<organism evidence="2 3">
    <name type="scientific">Vitis vinifera</name>
    <name type="common">Grape</name>
    <dbReference type="NCBI Taxonomy" id="29760"/>
    <lineage>
        <taxon>Eukaryota</taxon>
        <taxon>Viridiplantae</taxon>
        <taxon>Streptophyta</taxon>
        <taxon>Embryophyta</taxon>
        <taxon>Tracheophyta</taxon>
        <taxon>Spermatophyta</taxon>
        <taxon>Magnoliopsida</taxon>
        <taxon>eudicotyledons</taxon>
        <taxon>Gunneridae</taxon>
        <taxon>Pentapetalae</taxon>
        <taxon>rosids</taxon>
        <taxon>Vitales</taxon>
        <taxon>Vitaceae</taxon>
        <taxon>Viteae</taxon>
        <taxon>Vitis</taxon>
    </lineage>
</organism>
<keyword evidence="1" id="KW-1133">Transmembrane helix</keyword>
<evidence type="ECO:0000313" key="3">
    <source>
        <dbReference type="Proteomes" id="UP000288805"/>
    </source>
</evidence>
<keyword evidence="1" id="KW-0472">Membrane</keyword>
<keyword evidence="1" id="KW-0812">Transmembrane</keyword>
<accession>A0A438F5W6</accession>
<sequence>MEDIFFDFMDFMKKPSVIETLLDILLCAVPIWVAVMIGLVIGWSWRPRWTGLVYLGLRSKFRFLWTAPPGFGARRLWADCCGGFEFAGGTARSVEGNGGDVRIDSQASKFARRAKQVRDAKPGGLWMFKPIMEVHQVHVEFSTLAYDLDRGEASWYCTTKHPQGKQVKLSTFLEECGEEVIKSGFPCCLDTRPAEIEQDIVTENDLDHLLHLLERKDGEMAWQGMMERSTPNMSYQAWRHEPELYWFQLNPGMRNFGRFGQGPNSLNQLFVK</sequence>
<comment type="caution">
    <text evidence="2">The sequence shown here is derived from an EMBL/GenBank/DDBJ whole genome shotgun (WGS) entry which is preliminary data.</text>
</comment>
<gene>
    <name evidence="2" type="ORF">CK203_095550</name>
</gene>
<dbReference type="Proteomes" id="UP000288805">
    <property type="component" value="Unassembled WGS sequence"/>
</dbReference>
<protein>
    <submittedName>
        <fullName evidence="2">Uncharacterized protein</fullName>
    </submittedName>
</protein>
<feature type="transmembrane region" description="Helical" evidence="1">
    <location>
        <begin position="21"/>
        <end position="45"/>
    </location>
</feature>